<dbReference type="RefSeq" id="WP_078502516.1">
    <property type="nucleotide sequence ID" value="NZ_MSZX01000016.1"/>
</dbReference>
<gene>
    <name evidence="1" type="ORF">BVG16_28085</name>
</gene>
<dbReference type="STRING" id="1324314.BVG16_28085"/>
<protein>
    <submittedName>
        <fullName evidence="1">Uncharacterized protein</fullName>
    </submittedName>
</protein>
<accession>A0A1T2X1P6</accession>
<keyword evidence="2" id="KW-1185">Reference proteome</keyword>
<evidence type="ECO:0000313" key="2">
    <source>
        <dbReference type="Proteomes" id="UP000190188"/>
    </source>
</evidence>
<dbReference type="EMBL" id="MSZX01000016">
    <property type="protein sequence ID" value="OPA73493.1"/>
    <property type="molecule type" value="Genomic_DNA"/>
</dbReference>
<comment type="caution">
    <text evidence="1">The sequence shown here is derived from an EMBL/GenBank/DDBJ whole genome shotgun (WGS) entry which is preliminary data.</text>
</comment>
<dbReference type="AlphaFoldDB" id="A0A1T2X1P6"/>
<sequence length="108" mass="12213">MNQDQLVTAWQQTLPTTLNHGDQAEIQADGANPNALRIHIDASGRQMYSFDFSCAYVDSREVRVDLVDVERDGVTVDERNDVIQELAQNYTRHIHECAQVLQSVTNPD</sequence>
<proteinExistence type="predicted"/>
<organism evidence="1 2">
    <name type="scientific">Paenibacillus selenitireducens</name>
    <dbReference type="NCBI Taxonomy" id="1324314"/>
    <lineage>
        <taxon>Bacteria</taxon>
        <taxon>Bacillati</taxon>
        <taxon>Bacillota</taxon>
        <taxon>Bacilli</taxon>
        <taxon>Bacillales</taxon>
        <taxon>Paenibacillaceae</taxon>
        <taxon>Paenibacillus</taxon>
    </lineage>
</organism>
<name>A0A1T2X1P6_9BACL</name>
<reference evidence="1 2" key="1">
    <citation type="submission" date="2017-01" db="EMBL/GenBank/DDBJ databases">
        <title>Genome analysis of Paenibacillus selenitrireducens ES3-24.</title>
        <authorList>
            <person name="Xu D."/>
            <person name="Yao R."/>
            <person name="Zheng S."/>
        </authorList>
    </citation>
    <scope>NUCLEOTIDE SEQUENCE [LARGE SCALE GENOMIC DNA]</scope>
    <source>
        <strain evidence="1 2">ES3-24</strain>
    </source>
</reference>
<dbReference type="Proteomes" id="UP000190188">
    <property type="component" value="Unassembled WGS sequence"/>
</dbReference>
<dbReference type="OrthoDB" id="2971377at2"/>
<evidence type="ECO:0000313" key="1">
    <source>
        <dbReference type="EMBL" id="OPA73493.1"/>
    </source>
</evidence>